<comment type="caution">
    <text evidence="1">The sequence shown here is derived from an EMBL/GenBank/DDBJ whole genome shotgun (WGS) entry which is preliminary data.</text>
</comment>
<evidence type="ECO:0000313" key="2">
    <source>
        <dbReference type="Proteomes" id="UP000269923"/>
    </source>
</evidence>
<evidence type="ECO:0000313" key="1">
    <source>
        <dbReference type="EMBL" id="RRD89599.1"/>
    </source>
</evidence>
<gene>
    <name evidence="1" type="ORF">EII21_08205</name>
</gene>
<organism evidence="1 2">
    <name type="scientific">Conchiformibius steedae</name>
    <dbReference type="NCBI Taxonomy" id="153493"/>
    <lineage>
        <taxon>Bacteria</taxon>
        <taxon>Pseudomonadati</taxon>
        <taxon>Pseudomonadota</taxon>
        <taxon>Betaproteobacteria</taxon>
        <taxon>Neisseriales</taxon>
        <taxon>Neisseriaceae</taxon>
        <taxon>Conchiformibius</taxon>
    </lineage>
</organism>
<dbReference type="NCBIfam" id="TIGR02549">
    <property type="entry name" value="CRISPR_DxTHG"/>
    <property type="match status" value="1"/>
</dbReference>
<dbReference type="InterPro" id="IPR013383">
    <property type="entry name" value="CRISPR-assoc_prot_DxTHG_CS"/>
</dbReference>
<dbReference type="NCBIfam" id="TIGR02221">
    <property type="entry name" value="cas_TM1812"/>
    <property type="match status" value="1"/>
</dbReference>
<name>A0A3P2A2P9_9NEIS</name>
<dbReference type="OrthoDB" id="5793884at2"/>
<dbReference type="EMBL" id="RQYC01000013">
    <property type="protein sequence ID" value="RRD89599.1"/>
    <property type="molecule type" value="Genomic_DNA"/>
</dbReference>
<dbReference type="InterPro" id="IPR011742">
    <property type="entry name" value="CRISPR-assoc_prot_TM1812"/>
</dbReference>
<dbReference type="AlphaFoldDB" id="A0A3P2A2P9"/>
<proteinExistence type="predicted"/>
<dbReference type="SUPFAM" id="SSF160980">
    <property type="entry name" value="SSO1389-like"/>
    <property type="match status" value="1"/>
</dbReference>
<dbReference type="Proteomes" id="UP000269923">
    <property type="component" value="Unassembled WGS sequence"/>
</dbReference>
<keyword evidence="2" id="KW-1185">Reference proteome</keyword>
<sequence length="418" mass="47861">MVCIFKRQIFSVMISCDYNLSNVVKGKLRMKKTLISFLGNARKSYDVLDYDWNGQKLTTEFIGVGLAQATKPEKLLLVGTSGSMWDVFLERQNAADDEHIMQLMEAVENNAVTEALLQPCLPHMAAKLGCEVACIIIEYARNEAEQIDLLQRIAQQLNENERISIDVTHSFRHLPMLSLVASRFLKQVKNIRTDHIYYAAMHMAGKNPVIELNGMLKMLDWVDALSVYNHNGSYREFVELFQREQADDAAKHLENASFFENTNQIHQARSALGSFRALPQPESPLIGLFQSELNQRTEWVRHSDYASRQLENAKLHLEKGDYLRCGILAHEAWLSKMTYAYKGDASDYAQRDEAAKFFVEQMKQGQKADFDCLNHLRNALAHGSKSHNKRVQHALKTPEQLRSELNKLIRAVEQWQAD</sequence>
<reference evidence="1 2" key="1">
    <citation type="submission" date="2018-11" db="EMBL/GenBank/DDBJ databases">
        <title>Genomes From Bacteria Associated with the Canine Oral Cavity: a Test Case for Automated Genome-Based Taxonomic Assignment.</title>
        <authorList>
            <person name="Coil D.A."/>
            <person name="Jospin G."/>
            <person name="Darling A.E."/>
            <person name="Wallis C."/>
            <person name="Davis I.J."/>
            <person name="Harris S."/>
            <person name="Eisen J.A."/>
            <person name="Holcombe L.J."/>
            <person name="O'Flynn C."/>
        </authorList>
    </citation>
    <scope>NUCLEOTIDE SEQUENCE [LARGE SCALE GENOMIC DNA]</scope>
    <source>
        <strain evidence="1 2">COT-280</strain>
    </source>
</reference>
<protein>
    <submittedName>
        <fullName evidence="1">TIGR02221 family CRISPR-associated protein</fullName>
    </submittedName>
</protein>
<accession>A0A3P2A2P9</accession>